<evidence type="ECO:0000256" key="3">
    <source>
        <dbReference type="SAM" id="MobiDB-lite"/>
    </source>
</evidence>
<feature type="compositionally biased region" description="Basic and acidic residues" evidence="3">
    <location>
        <begin position="1014"/>
        <end position="1026"/>
    </location>
</feature>
<dbReference type="PANTHER" id="PTHR24166:SF48">
    <property type="entry name" value="PROTEIN VAPYRIN"/>
    <property type="match status" value="1"/>
</dbReference>
<dbReference type="PhylomeDB" id="A0A0G4FTG0"/>
<gene>
    <name evidence="4" type="ORF">Cvel_18658</name>
</gene>
<dbReference type="EMBL" id="CDMZ01000616">
    <property type="protein sequence ID" value="CEM18000.1"/>
    <property type="molecule type" value="Genomic_DNA"/>
</dbReference>
<accession>A0A0G4FTG0</accession>
<feature type="region of interest" description="Disordered" evidence="3">
    <location>
        <begin position="746"/>
        <end position="771"/>
    </location>
</feature>
<proteinExistence type="predicted"/>
<dbReference type="InterPro" id="IPR050889">
    <property type="entry name" value="Dendritic_Spine_Reg/Scaffold"/>
</dbReference>
<evidence type="ECO:0000256" key="1">
    <source>
        <dbReference type="ARBA" id="ARBA00022737"/>
    </source>
</evidence>
<dbReference type="SUPFAM" id="SSF48403">
    <property type="entry name" value="Ankyrin repeat"/>
    <property type="match status" value="2"/>
</dbReference>
<keyword evidence="2" id="KW-0040">ANK repeat</keyword>
<dbReference type="InterPro" id="IPR002110">
    <property type="entry name" value="Ankyrin_rpt"/>
</dbReference>
<dbReference type="PANTHER" id="PTHR24166">
    <property type="entry name" value="ROLLING PEBBLES, ISOFORM B"/>
    <property type="match status" value="1"/>
</dbReference>
<keyword evidence="1" id="KW-0677">Repeat</keyword>
<dbReference type="VEuPathDB" id="CryptoDB:Cvel_18658"/>
<feature type="region of interest" description="Disordered" evidence="3">
    <location>
        <begin position="999"/>
        <end position="1026"/>
    </location>
</feature>
<feature type="region of interest" description="Disordered" evidence="3">
    <location>
        <begin position="515"/>
        <end position="542"/>
    </location>
</feature>
<organism evidence="4">
    <name type="scientific">Chromera velia CCMP2878</name>
    <dbReference type="NCBI Taxonomy" id="1169474"/>
    <lineage>
        <taxon>Eukaryota</taxon>
        <taxon>Sar</taxon>
        <taxon>Alveolata</taxon>
        <taxon>Colpodellida</taxon>
        <taxon>Chromeraceae</taxon>
        <taxon>Chromera</taxon>
    </lineage>
</organism>
<sequence>MAKKEGNTPVMVFIASGVLDIPGFWKLSCVSKKLLLLRDNRTLLGLGSVCIGFSRVEERQEVWTFFDGCFDRDDPTSLKQALALNGVSARYPFLLGRALDRNPHAENCITFLMERGASPSCAEIFPDRLVKASPKQLLQMIRQKIVHPDCWLTQYSSREDSNGEVATQQMFGKLIDFFVHQHRFDLASCLLKAGARVDTPVWYLSPSRLAIHSGNTPLHSLVQRLGEDGGPNRPTMPSEKREQGLSLLYRLARACRQSGCLEWRTPGPPSYGCAITVAETEEYSALALACLYRDAEVVKVLVDVHEHIGCCEPDLVFLALQGPTAARPDDDETLDSRCSQTLEALADLGGIDLNVQKHGYTPLIVSCSLNAPLSTKALLKCGAYPRIARGPDNEMHSPLSEAIRVRSVPLVSMLLEYEAEPGDIVMWEGRCYAPLQLALGAADPLSRPQFPTASSIAKLLIRKGAWFRPPPYPELGEVPGMAPMSEVSPLMQAIHMTDPELVSLLCRQGGGNPKIKGVWRPMKSDDDERSLSSDNDPTDQLEERWEVKPAEYPVIFALKMYDRGDWTGQTQTIALLRALCDAGASLDVTSDDGETALTIGCRYGFQVESLRFLRENGAAVGGVSGKDGQKHAPLVEAAKSLADKERIALLLEWGADVNETSMVRKHRLDKEEIGPLSPLQALLLTGKECASASAELGLEQNDDLYPGILDVVQMFLDHGAVCLLPPSPPASPAPLASATTLTESDGALSGVTDTSPSPVGEAAATAHTGSAGELQNKKRLSLDGAESLIPLRLACELGDTSIVQLLREKGGAIPVGEEETAGIVAVLLSDRAHESQRQKRKTLQEEENSIPTQWRLAESLLQKQTDFEKEKVLSFLSTSWGSHWQKWRQQTPPRCGSGSWLSDLISLKEARGPLLLQIIRHVPLEEVQGPEIPESTDWRTAEQALCLKEGVRRRGQVSPLIAAITCRWREGIQALMSREVDINRNVNWQSPFRSPLCAALETGQKPDTSLKTPPKKETGSKKLEQG</sequence>
<dbReference type="Gene3D" id="1.25.40.20">
    <property type="entry name" value="Ankyrin repeat-containing domain"/>
    <property type="match status" value="2"/>
</dbReference>
<name>A0A0G4FTG0_9ALVE</name>
<evidence type="ECO:0000256" key="2">
    <source>
        <dbReference type="ARBA" id="ARBA00023043"/>
    </source>
</evidence>
<protein>
    <submittedName>
        <fullName evidence="4">Uncharacterized protein</fullName>
    </submittedName>
</protein>
<evidence type="ECO:0000313" key="4">
    <source>
        <dbReference type="EMBL" id="CEM18000.1"/>
    </source>
</evidence>
<dbReference type="AlphaFoldDB" id="A0A0G4FTG0"/>
<reference evidence="4" key="1">
    <citation type="submission" date="2014-11" db="EMBL/GenBank/DDBJ databases">
        <authorList>
            <person name="Otto D Thomas"/>
            <person name="Naeem Raeece"/>
        </authorList>
    </citation>
    <scope>NUCLEOTIDE SEQUENCE</scope>
</reference>
<dbReference type="InterPro" id="IPR036770">
    <property type="entry name" value="Ankyrin_rpt-contain_sf"/>
</dbReference>
<dbReference type="SMART" id="SM00248">
    <property type="entry name" value="ANK"/>
    <property type="match status" value="8"/>
</dbReference>
<feature type="compositionally biased region" description="Basic and acidic residues" evidence="3">
    <location>
        <begin position="522"/>
        <end position="531"/>
    </location>
</feature>